<dbReference type="Proteomes" id="UP000789702">
    <property type="component" value="Unassembled WGS sequence"/>
</dbReference>
<proteinExistence type="predicted"/>
<name>A0ACA9NC13_9GLOM</name>
<sequence length="234" mass="26966">MDLKNKPEHEIPIPDTPKGYQLLYQRAWSFHPQERPSIEYINEELDEMLKNSKSSFFSDLFGKKPKNHVSSFVNSSTQINSDNFSTQIHSDNANIIHHRVVSESTNPSVSKIIPEINDRNSGPPLPKKPSYIGINQETVIPPNIPKKPPDNLMNSDSNVDQLNSIQHQHYRRYELEEQQNLAFSKDPIQDQNKSTPFQQNSIHHKTQYNSDPISQSPHPQYGYYQPPPHLAIYS</sequence>
<evidence type="ECO:0000313" key="1">
    <source>
        <dbReference type="EMBL" id="CAG8645468.1"/>
    </source>
</evidence>
<dbReference type="EMBL" id="CAJVPU010015233">
    <property type="protein sequence ID" value="CAG8645468.1"/>
    <property type="molecule type" value="Genomic_DNA"/>
</dbReference>
<organism evidence="1 2">
    <name type="scientific">Dentiscutata heterogama</name>
    <dbReference type="NCBI Taxonomy" id="1316150"/>
    <lineage>
        <taxon>Eukaryota</taxon>
        <taxon>Fungi</taxon>
        <taxon>Fungi incertae sedis</taxon>
        <taxon>Mucoromycota</taxon>
        <taxon>Glomeromycotina</taxon>
        <taxon>Glomeromycetes</taxon>
        <taxon>Diversisporales</taxon>
        <taxon>Gigasporaceae</taxon>
        <taxon>Dentiscutata</taxon>
    </lineage>
</organism>
<comment type="caution">
    <text evidence="1">The sequence shown here is derived from an EMBL/GenBank/DDBJ whole genome shotgun (WGS) entry which is preliminary data.</text>
</comment>
<accession>A0ACA9NC13</accession>
<reference evidence="1" key="1">
    <citation type="submission" date="2021-06" db="EMBL/GenBank/DDBJ databases">
        <authorList>
            <person name="Kallberg Y."/>
            <person name="Tangrot J."/>
            <person name="Rosling A."/>
        </authorList>
    </citation>
    <scope>NUCLEOTIDE SEQUENCE</scope>
    <source>
        <strain evidence="1">IL203A</strain>
    </source>
</reference>
<evidence type="ECO:0000313" key="2">
    <source>
        <dbReference type="Proteomes" id="UP000789702"/>
    </source>
</evidence>
<keyword evidence="2" id="KW-1185">Reference proteome</keyword>
<protein>
    <submittedName>
        <fullName evidence="1">9508_t:CDS:1</fullName>
    </submittedName>
</protein>
<gene>
    <name evidence="1" type="ORF">DHETER_LOCUS9041</name>
</gene>